<reference evidence="2 3" key="1">
    <citation type="submission" date="2019-02" db="EMBL/GenBank/DDBJ databases">
        <title>Genome sequencing of the rare red list fungi Hericium alpestre (H. flagellum).</title>
        <authorList>
            <person name="Buettner E."/>
            <person name="Kellner H."/>
        </authorList>
    </citation>
    <scope>NUCLEOTIDE SEQUENCE [LARGE SCALE GENOMIC DNA]</scope>
    <source>
        <strain evidence="2 3">DSM 108284</strain>
    </source>
</reference>
<dbReference type="EMBL" id="SFCI01002857">
    <property type="protein sequence ID" value="TFY73437.1"/>
    <property type="molecule type" value="Genomic_DNA"/>
</dbReference>
<organism evidence="2 3">
    <name type="scientific">Hericium alpestre</name>
    <dbReference type="NCBI Taxonomy" id="135208"/>
    <lineage>
        <taxon>Eukaryota</taxon>
        <taxon>Fungi</taxon>
        <taxon>Dikarya</taxon>
        <taxon>Basidiomycota</taxon>
        <taxon>Agaricomycotina</taxon>
        <taxon>Agaricomycetes</taxon>
        <taxon>Russulales</taxon>
        <taxon>Hericiaceae</taxon>
        <taxon>Hericium</taxon>
    </lineage>
</organism>
<feature type="non-terminal residue" evidence="2">
    <location>
        <position position="1"/>
    </location>
</feature>
<name>A0A4Y9ZHE5_9AGAM</name>
<dbReference type="Proteomes" id="UP000298061">
    <property type="component" value="Unassembled WGS sequence"/>
</dbReference>
<evidence type="ECO:0000256" key="1">
    <source>
        <dbReference type="SAM" id="MobiDB-lite"/>
    </source>
</evidence>
<protein>
    <submittedName>
        <fullName evidence="2">Uncharacterized protein</fullName>
    </submittedName>
</protein>
<feature type="compositionally biased region" description="Acidic residues" evidence="1">
    <location>
        <begin position="180"/>
        <end position="192"/>
    </location>
</feature>
<sequence length="192" mass="22379">QFAYDVFSEVPNPKKGTEFSYAKLTADKRSAITPRVFKKRDLTPYFYCVHIRMVSGAHWHNIQFARFFPCPNFAPPAGQKNFHACSYFIDWTNLMNRVSQADSIVIRDRLYYSFKRLLWVPFAATDRMWVSRSPDVNGCIPLGGITNRDPAPWLAINEIMSNTLTSFVLDNEAEDRQESNEEDEEIDYTEWE</sequence>
<feature type="region of interest" description="Disordered" evidence="1">
    <location>
        <begin position="172"/>
        <end position="192"/>
    </location>
</feature>
<dbReference type="AlphaFoldDB" id="A0A4Y9ZHE5"/>
<proteinExistence type="predicted"/>
<gene>
    <name evidence="2" type="ORF">EWM64_g10575</name>
</gene>
<evidence type="ECO:0000313" key="3">
    <source>
        <dbReference type="Proteomes" id="UP000298061"/>
    </source>
</evidence>
<accession>A0A4Y9ZHE5</accession>
<comment type="caution">
    <text evidence="2">The sequence shown here is derived from an EMBL/GenBank/DDBJ whole genome shotgun (WGS) entry which is preliminary data.</text>
</comment>
<keyword evidence="3" id="KW-1185">Reference proteome</keyword>
<evidence type="ECO:0000313" key="2">
    <source>
        <dbReference type="EMBL" id="TFY73437.1"/>
    </source>
</evidence>
<dbReference type="OrthoDB" id="3261690at2759"/>